<dbReference type="SUPFAM" id="SSF56112">
    <property type="entry name" value="Protein kinase-like (PK-like)"/>
    <property type="match status" value="1"/>
</dbReference>
<organism evidence="2 3">
    <name type="scientific">Colletotrichum shisoi</name>
    <dbReference type="NCBI Taxonomy" id="2078593"/>
    <lineage>
        <taxon>Eukaryota</taxon>
        <taxon>Fungi</taxon>
        <taxon>Dikarya</taxon>
        <taxon>Ascomycota</taxon>
        <taxon>Pezizomycotina</taxon>
        <taxon>Sordariomycetes</taxon>
        <taxon>Hypocreomycetidae</taxon>
        <taxon>Glomerellales</taxon>
        <taxon>Glomerellaceae</taxon>
        <taxon>Colletotrichum</taxon>
        <taxon>Colletotrichum destructivum species complex</taxon>
    </lineage>
</organism>
<reference evidence="2 3" key="1">
    <citation type="journal article" date="2019" name="Sci. Rep.">
        <title>Colletotrichum shisoi sp. nov., an anthracnose pathogen of Perilla frutescens in Japan: molecular phylogenetic, morphological and genomic evidence.</title>
        <authorList>
            <person name="Gan P."/>
            <person name="Tsushima A."/>
            <person name="Hiroyama R."/>
            <person name="Narusaka M."/>
            <person name="Takano Y."/>
            <person name="Narusaka Y."/>
            <person name="Kawaradani M."/>
            <person name="Damm U."/>
            <person name="Shirasu K."/>
        </authorList>
    </citation>
    <scope>NUCLEOTIDE SEQUENCE [LARGE SCALE GENOMIC DNA]</scope>
    <source>
        <strain evidence="2 3">PG-2018a</strain>
    </source>
</reference>
<evidence type="ECO:0000313" key="3">
    <source>
        <dbReference type="Proteomes" id="UP000326340"/>
    </source>
</evidence>
<protein>
    <recommendedName>
        <fullName evidence="4">Protein kinase domain-containing protein</fullName>
    </recommendedName>
</protein>
<accession>A0A5Q4BBJ8</accession>
<dbReference type="InterPro" id="IPR052396">
    <property type="entry name" value="Meiotic_Drive_Suppr_Kinase"/>
</dbReference>
<dbReference type="PANTHER" id="PTHR37171">
    <property type="entry name" value="SERINE/THREONINE-PROTEIN KINASE YRZF-RELATED"/>
    <property type="match status" value="1"/>
</dbReference>
<evidence type="ECO:0008006" key="4">
    <source>
        <dbReference type="Google" id="ProtNLM"/>
    </source>
</evidence>
<dbReference type="InterPro" id="IPR011009">
    <property type="entry name" value="Kinase-like_dom_sf"/>
</dbReference>
<dbReference type="Proteomes" id="UP000326340">
    <property type="component" value="Unassembled WGS sequence"/>
</dbReference>
<dbReference type="EMBL" id="PUHP01002552">
    <property type="protein sequence ID" value="TQN64290.1"/>
    <property type="molecule type" value="Genomic_DNA"/>
</dbReference>
<feature type="compositionally biased region" description="Basic residues" evidence="1">
    <location>
        <begin position="197"/>
        <end position="210"/>
    </location>
</feature>
<dbReference type="OrthoDB" id="4847384at2759"/>
<name>A0A5Q4BBJ8_9PEZI</name>
<comment type="caution">
    <text evidence="2">The sequence shown here is derived from an EMBL/GenBank/DDBJ whole genome shotgun (WGS) entry which is preliminary data.</text>
</comment>
<sequence>MEEKCYTFHFGSKQFTAFGQSVFLPPDLHYTKVLKLSRDTDWALLPKRIVIKVEDCKYSHLFDNEIRVYEHLEDLQGTVIPILYGLGSIDGNRALVMSDIGGTALIEEETPRMENSQPETKLLPVLRQIRSRGVRLQDLSLLNVHLCEGEIRIVDFEAAEILVGDQDDEESEVADQVLDLVDFYERRRKGLEAIAKPHNRRKRHSRRPRTQGRNERLNEAVKPSSATAETK</sequence>
<evidence type="ECO:0000313" key="2">
    <source>
        <dbReference type="EMBL" id="TQN64290.1"/>
    </source>
</evidence>
<proteinExistence type="predicted"/>
<evidence type="ECO:0000256" key="1">
    <source>
        <dbReference type="SAM" id="MobiDB-lite"/>
    </source>
</evidence>
<feature type="region of interest" description="Disordered" evidence="1">
    <location>
        <begin position="192"/>
        <end position="231"/>
    </location>
</feature>
<gene>
    <name evidence="2" type="ORF">CSHISOI_11140</name>
</gene>
<dbReference type="AlphaFoldDB" id="A0A5Q4BBJ8"/>
<dbReference type="PANTHER" id="PTHR37171:SF1">
    <property type="entry name" value="SERINE_THREONINE-PROTEIN KINASE YRZF-RELATED"/>
    <property type="match status" value="1"/>
</dbReference>
<keyword evidence="3" id="KW-1185">Reference proteome</keyword>